<evidence type="ECO:0000313" key="3">
    <source>
        <dbReference type="EMBL" id="RXK58513.1"/>
    </source>
</evidence>
<reference evidence="3 4" key="1">
    <citation type="submission" date="2019-01" db="EMBL/GenBank/DDBJ databases">
        <title>Lacibacter sp. strain TTM-7.</title>
        <authorList>
            <person name="Chen W.-M."/>
        </authorList>
    </citation>
    <scope>NUCLEOTIDE SEQUENCE [LARGE SCALE GENOMIC DNA]</scope>
    <source>
        <strain evidence="3 4">TTM-7</strain>
    </source>
</reference>
<dbReference type="InterPro" id="IPR023346">
    <property type="entry name" value="Lysozyme-like_dom_sf"/>
</dbReference>
<dbReference type="CDD" id="cd16894">
    <property type="entry name" value="MltD-like"/>
    <property type="match status" value="1"/>
</dbReference>
<accession>A0A4Q1CFP6</accession>
<protein>
    <submittedName>
        <fullName evidence="3">Lytic transglycosylase domain-containing protein</fullName>
    </submittedName>
</protein>
<dbReference type="Gene3D" id="1.10.530.10">
    <property type="match status" value="1"/>
</dbReference>
<name>A0A4Q1CFP6_9BACT</name>
<feature type="domain" description="Transglycosylase SLT" evidence="2">
    <location>
        <begin position="129"/>
        <end position="231"/>
    </location>
</feature>
<dbReference type="EMBL" id="SDHW01000006">
    <property type="protein sequence ID" value="RXK58513.1"/>
    <property type="molecule type" value="Genomic_DNA"/>
</dbReference>
<dbReference type="PANTHER" id="PTHR37423:SF2">
    <property type="entry name" value="MEMBRANE-BOUND LYTIC MUREIN TRANSGLYCOSYLASE C"/>
    <property type="match status" value="1"/>
</dbReference>
<evidence type="ECO:0000256" key="1">
    <source>
        <dbReference type="ARBA" id="ARBA00007734"/>
    </source>
</evidence>
<dbReference type="OrthoDB" id="9815002at2"/>
<dbReference type="SUPFAM" id="SSF53955">
    <property type="entry name" value="Lysozyme-like"/>
    <property type="match status" value="1"/>
</dbReference>
<organism evidence="3 4">
    <name type="scientific">Lacibacter luteus</name>
    <dbReference type="NCBI Taxonomy" id="2508719"/>
    <lineage>
        <taxon>Bacteria</taxon>
        <taxon>Pseudomonadati</taxon>
        <taxon>Bacteroidota</taxon>
        <taxon>Chitinophagia</taxon>
        <taxon>Chitinophagales</taxon>
        <taxon>Chitinophagaceae</taxon>
        <taxon>Lacibacter</taxon>
    </lineage>
</organism>
<evidence type="ECO:0000313" key="4">
    <source>
        <dbReference type="Proteomes" id="UP000290204"/>
    </source>
</evidence>
<gene>
    <name evidence="3" type="ORF">ESA94_17915</name>
</gene>
<dbReference type="AlphaFoldDB" id="A0A4Q1CFP6"/>
<comment type="caution">
    <text evidence="3">The sequence shown here is derived from an EMBL/GenBank/DDBJ whole genome shotgun (WGS) entry which is preliminary data.</text>
</comment>
<dbReference type="InterPro" id="IPR008258">
    <property type="entry name" value="Transglycosylase_SLT_dom_1"/>
</dbReference>
<proteinExistence type="inferred from homology"/>
<dbReference type="Proteomes" id="UP000290204">
    <property type="component" value="Unassembled WGS sequence"/>
</dbReference>
<comment type="similarity">
    <text evidence="1">Belongs to the transglycosylase Slt family.</text>
</comment>
<evidence type="ECO:0000259" key="2">
    <source>
        <dbReference type="Pfam" id="PF01464"/>
    </source>
</evidence>
<dbReference type="PANTHER" id="PTHR37423">
    <property type="entry name" value="SOLUBLE LYTIC MUREIN TRANSGLYCOSYLASE-RELATED"/>
    <property type="match status" value="1"/>
</dbReference>
<keyword evidence="4" id="KW-1185">Reference proteome</keyword>
<sequence length="384" mass="43594">MKYLCSALLIRLCKRTKQGKLLPMQKSIITLSFILLAFCSFAQTTIPNGTAVDTSIESKQGNIEKYGFKSLFVNKDFNGTTAYDAQIHPQAWGFIQDYLDRYGKNLQKMKSWGIPYFTLIDNVLTQYGLPHELKYLAVIESGLNTNATSWVGARGPWQFMPYTAKEYGLQVNGWIDERTDYFRSTHAAAKYLTTLYNDLNDWLLVIAAYNGGPGRVYSAIKKSGSRDFWKLQYHLPEESRNHVKKFIATHYIMEGKGGVTTVVNDGKQPQVAEFAPEKTDPNIEVQVIAGKFSSVVMAKNLMVDLLYFNQLNPNFDAVLAGNNTFSLRLPKEKMQVFNATRYTILSESVQLLMRFYGEDGMKDIYPKISELPEVKKKPVPKKKG</sequence>
<dbReference type="Pfam" id="PF01464">
    <property type="entry name" value="SLT"/>
    <property type="match status" value="1"/>
</dbReference>